<dbReference type="Proteomes" id="UP001521137">
    <property type="component" value="Unassembled WGS sequence"/>
</dbReference>
<protein>
    <submittedName>
        <fullName evidence="2">Uncharacterized protein</fullName>
    </submittedName>
</protein>
<evidence type="ECO:0000313" key="2">
    <source>
        <dbReference type="EMBL" id="MCF2950512.1"/>
    </source>
</evidence>
<organism evidence="2 3">
    <name type="scientific">Paraglaciecola algarum</name>
    <dbReference type="NCBI Taxonomy" id="3050085"/>
    <lineage>
        <taxon>Bacteria</taxon>
        <taxon>Pseudomonadati</taxon>
        <taxon>Pseudomonadota</taxon>
        <taxon>Gammaproteobacteria</taxon>
        <taxon>Alteromonadales</taxon>
        <taxon>Alteromonadaceae</taxon>
        <taxon>Paraglaciecola</taxon>
    </lineage>
</organism>
<dbReference type="Pfam" id="PF03480">
    <property type="entry name" value="DctP"/>
    <property type="match status" value="1"/>
</dbReference>
<keyword evidence="3" id="KW-1185">Reference proteome</keyword>
<feature type="non-terminal residue" evidence="2">
    <location>
        <position position="78"/>
    </location>
</feature>
<keyword evidence="1" id="KW-0732">Signal</keyword>
<dbReference type="InterPro" id="IPR018389">
    <property type="entry name" value="DctP_fam"/>
</dbReference>
<evidence type="ECO:0000256" key="1">
    <source>
        <dbReference type="ARBA" id="ARBA00022729"/>
    </source>
</evidence>
<feature type="non-terminal residue" evidence="2">
    <location>
        <position position="1"/>
    </location>
</feature>
<name>A0ABS9DEP0_9ALTE</name>
<dbReference type="EMBL" id="JAKGAS010000050">
    <property type="protein sequence ID" value="MCF2950512.1"/>
    <property type="molecule type" value="Genomic_DNA"/>
</dbReference>
<reference evidence="2 3" key="1">
    <citation type="submission" date="2022-01" db="EMBL/GenBank/DDBJ databases">
        <title>Paraglaciecola sp. G1-23.</title>
        <authorList>
            <person name="Jin M.S."/>
            <person name="Han D.M."/>
            <person name="Kim H.M."/>
            <person name="Jeon C.O."/>
        </authorList>
    </citation>
    <scope>NUCLEOTIDE SEQUENCE [LARGE SCALE GENOMIC DNA]</scope>
    <source>
        <strain evidence="2 3">G1-23</strain>
    </source>
</reference>
<proteinExistence type="predicted"/>
<comment type="caution">
    <text evidence="2">The sequence shown here is derived from an EMBL/GenBank/DDBJ whole genome shotgun (WGS) entry which is preliminary data.</text>
</comment>
<dbReference type="InterPro" id="IPR038404">
    <property type="entry name" value="TRAP_DctP_sf"/>
</dbReference>
<dbReference type="Gene3D" id="3.40.190.170">
    <property type="entry name" value="Bacterial extracellular solute-binding protein, family 7"/>
    <property type="match status" value="1"/>
</dbReference>
<sequence>AQNLLIERAGVIQFALDLEERTEGEIRVEFIGDNQICGQLSCAEKAQLGVIDMYSASTQNSAGSTPYLNVLDYAYMFR</sequence>
<evidence type="ECO:0000313" key="3">
    <source>
        <dbReference type="Proteomes" id="UP001521137"/>
    </source>
</evidence>
<accession>A0ABS9DEP0</accession>
<dbReference type="RefSeq" id="WP_235314607.1">
    <property type="nucleotide sequence ID" value="NZ_JAKGAS010000050.1"/>
</dbReference>
<gene>
    <name evidence="2" type="ORF">L0668_20605</name>
</gene>